<evidence type="ECO:0000256" key="4">
    <source>
        <dbReference type="ARBA" id="ARBA00022827"/>
    </source>
</evidence>
<evidence type="ECO:0000256" key="9">
    <source>
        <dbReference type="RuleBase" id="RU003691"/>
    </source>
</evidence>
<comment type="similarity">
    <text evidence="2 9">Belongs to the class-I pyridine nucleotide-disulfide oxidoreductase family.</text>
</comment>
<dbReference type="PRINTS" id="PR00411">
    <property type="entry name" value="PNDRDTASEI"/>
</dbReference>
<dbReference type="InterPro" id="IPR023753">
    <property type="entry name" value="FAD/NAD-binding_dom"/>
</dbReference>
<evidence type="ECO:0000256" key="1">
    <source>
        <dbReference type="ARBA" id="ARBA00001974"/>
    </source>
</evidence>
<dbReference type="InterPro" id="IPR001100">
    <property type="entry name" value="Pyr_nuc-diS_OxRdtase"/>
</dbReference>
<dbReference type="PANTHER" id="PTHR43014:SF4">
    <property type="entry name" value="PYRIDINE NUCLEOTIDE-DISULFIDE OXIDOREDUCTASE RCLA-RELATED"/>
    <property type="match status" value="1"/>
</dbReference>
<comment type="cofactor">
    <cofactor evidence="1">
        <name>FAD</name>
        <dbReference type="ChEBI" id="CHEBI:57692"/>
    </cofactor>
</comment>
<dbReference type="InterPro" id="IPR017817">
    <property type="entry name" value="Mycothione_reductase"/>
</dbReference>
<keyword evidence="8 9" id="KW-0676">Redox-active center</keyword>
<dbReference type="RefSeq" id="WP_260840398.1">
    <property type="nucleotide sequence ID" value="NZ_CP045809.1"/>
</dbReference>
<evidence type="ECO:0000256" key="2">
    <source>
        <dbReference type="ARBA" id="ARBA00007532"/>
    </source>
</evidence>
<dbReference type="PANTHER" id="PTHR43014">
    <property type="entry name" value="MERCURIC REDUCTASE"/>
    <property type="match status" value="1"/>
</dbReference>
<dbReference type="Pfam" id="PF07992">
    <property type="entry name" value="Pyr_redox_2"/>
    <property type="match status" value="1"/>
</dbReference>
<dbReference type="Proteomes" id="UP001059836">
    <property type="component" value="Chromosome"/>
</dbReference>
<evidence type="ECO:0000256" key="7">
    <source>
        <dbReference type="ARBA" id="ARBA00023157"/>
    </source>
</evidence>
<dbReference type="InterPro" id="IPR004099">
    <property type="entry name" value="Pyr_nucl-diS_OxRdtase_dimer"/>
</dbReference>
<dbReference type="Pfam" id="PF02852">
    <property type="entry name" value="Pyr_redox_dim"/>
    <property type="match status" value="1"/>
</dbReference>
<dbReference type="PIRSF" id="PIRSF000350">
    <property type="entry name" value="Mercury_reductase_MerA"/>
    <property type="match status" value="1"/>
</dbReference>
<keyword evidence="5" id="KW-0521">NADP</keyword>
<name>A0ABX6II59_9ACTN</name>
<protein>
    <submittedName>
        <fullName evidence="12">Mycothione reductase</fullName>
        <ecNumber evidence="12">1.8.1.15</ecNumber>
    </submittedName>
</protein>
<dbReference type="NCBIfam" id="NF005884">
    <property type="entry name" value="PRK07846.1"/>
    <property type="match status" value="1"/>
</dbReference>
<keyword evidence="3 9" id="KW-0285">Flavoprotein</keyword>
<evidence type="ECO:0000256" key="6">
    <source>
        <dbReference type="ARBA" id="ARBA00023002"/>
    </source>
</evidence>
<dbReference type="InterPro" id="IPR012999">
    <property type="entry name" value="Pyr_OxRdtase_I_AS"/>
</dbReference>
<keyword evidence="4 9" id="KW-0274">FAD</keyword>
<evidence type="ECO:0000256" key="8">
    <source>
        <dbReference type="ARBA" id="ARBA00023284"/>
    </source>
</evidence>
<dbReference type="PROSITE" id="PS00076">
    <property type="entry name" value="PYRIDINE_REDOX_1"/>
    <property type="match status" value="1"/>
</dbReference>
<dbReference type="InterPro" id="IPR036188">
    <property type="entry name" value="FAD/NAD-bd_sf"/>
</dbReference>
<dbReference type="SUPFAM" id="SSF51905">
    <property type="entry name" value="FAD/NAD(P)-binding domain"/>
    <property type="match status" value="1"/>
</dbReference>
<evidence type="ECO:0000259" key="11">
    <source>
        <dbReference type="Pfam" id="PF07992"/>
    </source>
</evidence>
<sequence length="467" mass="49775">MTGADTAQVVDLAIIGSGSGNSIPDERFDDMSIAIFEESVYGGTCLNVGCIPTKMFVYAADVADTIGGAARYGISASFDGADWPSIVARVFGRIDPISAGGKEYRVERCPNITVYPSHVVVDGRDPDGLYRLVTDTATVLARQVVIAAGARPVIPPAIADSGVRYYTNNDVMRLPALPERLTIVGSGYIAAEFAHVFGSLGSRVTIIARSGRLLRSQDDDISARFTEVAHEQWGVRLNSDVSGASELPDGGVRISFADGSHCDADALLVAVGRRSNGDRLGLDSIGVTVHDDGRVVVDDAGRTAARGVWALGDVSSPYQLKHVANHEQRVVQANLLKGWDATDLDRFDHRFVPGAVFTDPQVASVGLTESQARAAGHDITVKVQNYGDVAYGWAMEDTTGLCKVIAERGTGRILGCHILGPQASTVIQPVIQAMSFGLDARRMARGQYWIHPAMPEVLENALLGLDI</sequence>
<feature type="domain" description="Pyridine nucleotide-disulphide oxidoreductase dimerisation" evidence="10">
    <location>
        <begin position="352"/>
        <end position="461"/>
    </location>
</feature>
<keyword evidence="7" id="KW-1015">Disulfide bond</keyword>
<dbReference type="EC" id="1.8.1.15" evidence="12"/>
<keyword evidence="6 9" id="KW-0560">Oxidoreductase</keyword>
<dbReference type="PRINTS" id="PR00368">
    <property type="entry name" value="FADPNR"/>
</dbReference>
<dbReference type="Gene3D" id="3.50.50.60">
    <property type="entry name" value="FAD/NAD(P)-binding domain"/>
    <property type="match status" value="2"/>
</dbReference>
<evidence type="ECO:0000259" key="10">
    <source>
        <dbReference type="Pfam" id="PF02852"/>
    </source>
</evidence>
<feature type="domain" description="FAD/NAD(P)-binding" evidence="11">
    <location>
        <begin position="11"/>
        <end position="324"/>
    </location>
</feature>
<reference evidence="12" key="1">
    <citation type="journal article" date="2021" name="Nat. Microbiol.">
        <title>Cocultivation of an ultrasmall environmental parasitic bacterium with lytic ability against bacteria associated with wastewater foams.</title>
        <authorList>
            <person name="Batinovic S."/>
            <person name="Rose J.J.A."/>
            <person name="Ratcliffe J."/>
            <person name="Seviour R.J."/>
            <person name="Petrovski S."/>
        </authorList>
    </citation>
    <scope>NUCLEOTIDE SEQUENCE</scope>
    <source>
        <strain evidence="12">CON9</strain>
    </source>
</reference>
<keyword evidence="13" id="KW-1185">Reference proteome</keyword>
<evidence type="ECO:0000313" key="13">
    <source>
        <dbReference type="Proteomes" id="UP001059836"/>
    </source>
</evidence>
<organism evidence="12 13">
    <name type="scientific">Gordonia pseudamarae</name>
    <dbReference type="NCBI Taxonomy" id="2831662"/>
    <lineage>
        <taxon>Bacteria</taxon>
        <taxon>Bacillati</taxon>
        <taxon>Actinomycetota</taxon>
        <taxon>Actinomycetes</taxon>
        <taxon>Mycobacteriales</taxon>
        <taxon>Gordoniaceae</taxon>
        <taxon>Gordonia</taxon>
    </lineage>
</organism>
<evidence type="ECO:0000256" key="3">
    <source>
        <dbReference type="ARBA" id="ARBA00022630"/>
    </source>
</evidence>
<dbReference type="GO" id="GO:0050627">
    <property type="term" value="F:mycothione reductase [NAD(P)H] activity"/>
    <property type="evidence" value="ECO:0007669"/>
    <property type="project" value="UniProtKB-EC"/>
</dbReference>
<dbReference type="Gene3D" id="3.30.390.30">
    <property type="match status" value="1"/>
</dbReference>
<gene>
    <name evidence="12" type="ORF">GII31_09225</name>
</gene>
<proteinExistence type="inferred from homology"/>
<dbReference type="InterPro" id="IPR016156">
    <property type="entry name" value="FAD/NAD-linked_Rdtase_dimer_sf"/>
</dbReference>
<dbReference type="NCBIfam" id="TIGR03452">
    <property type="entry name" value="mycothione_red"/>
    <property type="match status" value="1"/>
</dbReference>
<evidence type="ECO:0000256" key="5">
    <source>
        <dbReference type="ARBA" id="ARBA00022857"/>
    </source>
</evidence>
<dbReference type="EMBL" id="CP045809">
    <property type="protein sequence ID" value="QHN35054.1"/>
    <property type="molecule type" value="Genomic_DNA"/>
</dbReference>
<evidence type="ECO:0000313" key="12">
    <source>
        <dbReference type="EMBL" id="QHN35054.1"/>
    </source>
</evidence>
<accession>A0ABX6II59</accession>
<dbReference type="SUPFAM" id="SSF55424">
    <property type="entry name" value="FAD/NAD-linked reductases, dimerisation (C-terminal) domain"/>
    <property type="match status" value="1"/>
</dbReference>